<dbReference type="Pfam" id="PF04578">
    <property type="entry name" value="DUF594"/>
    <property type="match status" value="1"/>
</dbReference>
<feature type="transmembrane region" description="Helical" evidence="1">
    <location>
        <begin position="109"/>
        <end position="131"/>
    </location>
</feature>
<feature type="transmembrane region" description="Helical" evidence="1">
    <location>
        <begin position="319"/>
        <end position="339"/>
    </location>
</feature>
<accession>A0AAV8DAM9</accession>
<dbReference type="AlphaFoldDB" id="A0AAV8DAM9"/>
<proteinExistence type="predicted"/>
<feature type="transmembrane region" description="Helical" evidence="1">
    <location>
        <begin position="163"/>
        <end position="182"/>
    </location>
</feature>
<name>A0AAV8DAM9_9POAL</name>
<evidence type="ECO:0000313" key="3">
    <source>
        <dbReference type="EMBL" id="KAJ4763818.1"/>
    </source>
</evidence>
<dbReference type="PANTHER" id="PTHR31325">
    <property type="entry name" value="OS01G0798800 PROTEIN-RELATED"/>
    <property type="match status" value="1"/>
</dbReference>
<organism evidence="3 4">
    <name type="scientific">Rhynchospora pubera</name>
    <dbReference type="NCBI Taxonomy" id="906938"/>
    <lineage>
        <taxon>Eukaryota</taxon>
        <taxon>Viridiplantae</taxon>
        <taxon>Streptophyta</taxon>
        <taxon>Embryophyta</taxon>
        <taxon>Tracheophyta</taxon>
        <taxon>Spermatophyta</taxon>
        <taxon>Magnoliopsida</taxon>
        <taxon>Liliopsida</taxon>
        <taxon>Poales</taxon>
        <taxon>Cyperaceae</taxon>
        <taxon>Cyperoideae</taxon>
        <taxon>Rhynchosporeae</taxon>
        <taxon>Rhynchospora</taxon>
    </lineage>
</organism>
<comment type="caution">
    <text evidence="3">The sequence shown here is derived from an EMBL/GenBank/DDBJ whole genome shotgun (WGS) entry which is preliminary data.</text>
</comment>
<dbReference type="InterPro" id="IPR007658">
    <property type="entry name" value="DUF594"/>
</dbReference>
<protein>
    <recommendedName>
        <fullName evidence="2">DUF4220 domain-containing protein</fullName>
    </recommendedName>
</protein>
<evidence type="ECO:0000313" key="4">
    <source>
        <dbReference type="Proteomes" id="UP001140206"/>
    </source>
</evidence>
<feature type="domain" description="DUF4220" evidence="2">
    <location>
        <begin position="50"/>
        <end position="423"/>
    </location>
</feature>
<dbReference type="EMBL" id="JAMFTS010000004">
    <property type="protein sequence ID" value="KAJ4763818.1"/>
    <property type="molecule type" value="Genomic_DNA"/>
</dbReference>
<feature type="transmembrane region" description="Helical" evidence="1">
    <location>
        <begin position="351"/>
        <end position="371"/>
    </location>
</feature>
<keyword evidence="1" id="KW-0812">Transmembrane</keyword>
<evidence type="ECO:0000259" key="2">
    <source>
        <dbReference type="Pfam" id="PF13968"/>
    </source>
</evidence>
<dbReference type="Proteomes" id="UP001140206">
    <property type="component" value="Chromosome 4"/>
</dbReference>
<dbReference type="InterPro" id="IPR025315">
    <property type="entry name" value="DUF4220"/>
</dbReference>
<gene>
    <name evidence="3" type="ORF">LUZ62_074193</name>
</gene>
<feature type="transmembrane region" description="Helical" evidence="1">
    <location>
        <begin position="47"/>
        <end position="68"/>
    </location>
</feature>
<feature type="transmembrane region" description="Helical" evidence="1">
    <location>
        <begin position="16"/>
        <end position="35"/>
    </location>
</feature>
<keyword evidence="1" id="KW-1133">Transmembrane helix</keyword>
<reference evidence="3" key="1">
    <citation type="submission" date="2022-08" db="EMBL/GenBank/DDBJ databases">
        <authorList>
            <person name="Marques A."/>
        </authorList>
    </citation>
    <scope>NUCLEOTIDE SEQUENCE</scope>
    <source>
        <strain evidence="3">RhyPub2mFocal</strain>
        <tissue evidence="3">Leaves</tissue>
    </source>
</reference>
<evidence type="ECO:0000256" key="1">
    <source>
        <dbReference type="SAM" id="Phobius"/>
    </source>
</evidence>
<sequence>MGFTPPVPQKYTDWEIRVAVLVSLGIQLGLIFMAPWRRRSASRLPRFMVWAFYLLADWIADLALGLLLNNMGNIGSSNSSASLSVSTIGSRASGGKHPPPDSNSSSSPIIFAFWAPFLLLHLGGPDTITAYSIEDAELWLRHLIGLLFELFAASVVFSCSLSGNPLIPASVLMFVVGILKYGERTCSLYRGSVDGFRDSVLGEPVPGPNYAKLMEEYDAKRKAHLPADIYIPVDKEEKRLEPINKVGSLQYIAYQFYQNFRRLFVDLILSFDERAISQEYFLSENTDSKTAFTVVEMELSYIYDVTYTKAAVIHTSEGYVARIIGSACIITTFLIFVALNKKGFLKVDIAITYTLLIGAIVLDGAAFLMLLSSDWTKVYLEKNKMCQYLSKFWEWTEKRTQMNLLMRHRRWGEKMSQLNLISFCLDNPVKPDKRIIHRIFYRVFQIKPVFQFCKKIAKKLCCTEMLDQTIYVTHKEVNDEIKDFIFKRLRTESKKLKTTEEIKEVCKRRGQGAFEKIDNEMQFEGSEQEKQKCINILKESIDPKTHDFDHSLLLWHIATELCLYTLKNNEPASPTTDNSIKEEESLMEHWKRMGKLLSDYMLYLLVMQPAMLMTTAGIGLIRFRDTCAEARRFFEQYGCLHQNDAIKLLMNVNTTADPAEVKGDRSKSVLFDACILAKCLLKLEKEDTMWWLIAEVWADMLFYVASHCRGYGHVRQLSKGGEMLTIVWLLMAHMGVGEMYQIKGGHAKAKLIAEK</sequence>
<feature type="transmembrane region" description="Helical" evidence="1">
    <location>
        <begin position="138"/>
        <end position="157"/>
    </location>
</feature>
<feature type="transmembrane region" description="Helical" evidence="1">
    <location>
        <begin position="600"/>
        <end position="621"/>
    </location>
</feature>
<dbReference type="Pfam" id="PF13968">
    <property type="entry name" value="DUF4220"/>
    <property type="match status" value="1"/>
</dbReference>
<keyword evidence="4" id="KW-1185">Reference proteome</keyword>
<keyword evidence="1" id="KW-0472">Membrane</keyword>